<evidence type="ECO:0000313" key="1">
    <source>
        <dbReference type="EMBL" id="VDO97865.1"/>
    </source>
</evidence>
<reference evidence="1 2" key="1">
    <citation type="submission" date="2018-11" db="EMBL/GenBank/DDBJ databases">
        <authorList>
            <consortium name="Pathogen Informatics"/>
        </authorList>
    </citation>
    <scope>NUCLEOTIDE SEQUENCE [LARGE SCALE GENOMIC DNA]</scope>
    <source>
        <strain evidence="1 2">Zambia</strain>
    </source>
</reference>
<evidence type="ECO:0000313" key="2">
    <source>
        <dbReference type="Proteomes" id="UP000277204"/>
    </source>
</evidence>
<proteinExistence type="predicted"/>
<dbReference type="Proteomes" id="UP000277204">
    <property type="component" value="Unassembled WGS sequence"/>
</dbReference>
<sequence>MKNSTSKGRHRIQWTDRNQLEDLDFADDLTLLSHTHESIQMKTTRVAVASSAVGLNIHRAKDKILKYDMENTNPITLDEEAL</sequence>
<protein>
    <submittedName>
        <fullName evidence="1">Uncharacterized protein</fullName>
    </submittedName>
</protein>
<organism evidence="1 2">
    <name type="scientific">Schistosoma margrebowiei</name>
    <dbReference type="NCBI Taxonomy" id="48269"/>
    <lineage>
        <taxon>Eukaryota</taxon>
        <taxon>Metazoa</taxon>
        <taxon>Spiralia</taxon>
        <taxon>Lophotrochozoa</taxon>
        <taxon>Platyhelminthes</taxon>
        <taxon>Trematoda</taxon>
        <taxon>Digenea</taxon>
        <taxon>Strigeidida</taxon>
        <taxon>Schistosomatoidea</taxon>
        <taxon>Schistosomatidae</taxon>
        <taxon>Schistosoma</taxon>
    </lineage>
</organism>
<accession>A0A183M7A7</accession>
<gene>
    <name evidence="1" type="ORF">SMRZ_LOCUS11932</name>
</gene>
<dbReference type="EMBL" id="UZAI01007072">
    <property type="protein sequence ID" value="VDO97865.1"/>
    <property type="molecule type" value="Genomic_DNA"/>
</dbReference>
<dbReference type="AlphaFoldDB" id="A0A183M7A7"/>
<keyword evidence="2" id="KW-1185">Reference proteome</keyword>
<name>A0A183M7A7_9TREM</name>